<dbReference type="AlphaFoldDB" id="A0A0A0KZ46"/>
<dbReference type="EMBL" id="CM002925">
    <property type="protein sequence ID" value="KGN54945.1"/>
    <property type="molecule type" value="Genomic_DNA"/>
</dbReference>
<protein>
    <recommendedName>
        <fullName evidence="4">Transmembrane protein</fullName>
    </recommendedName>
</protein>
<dbReference type="Proteomes" id="UP000029981">
    <property type="component" value="Chromosome 4"/>
</dbReference>
<gene>
    <name evidence="2" type="ORF">Csa_4G614190</name>
</gene>
<proteinExistence type="predicted"/>
<keyword evidence="1" id="KW-1133">Transmembrane helix</keyword>
<dbReference type="Gramene" id="KGN54945">
    <property type="protein sequence ID" value="KGN54945"/>
    <property type="gene ID" value="Csa_4G614190"/>
</dbReference>
<keyword evidence="3" id="KW-1185">Reference proteome</keyword>
<name>A0A0A0KZ46_CUCSA</name>
<evidence type="ECO:0000313" key="2">
    <source>
        <dbReference type="EMBL" id="KGN54945.1"/>
    </source>
</evidence>
<reference evidence="2 3" key="3">
    <citation type="journal article" date="2010" name="BMC Genomics">
        <title>Transcriptome sequencing and comparative analysis of cucumber flowers with different sex types.</title>
        <authorList>
            <person name="Guo S."/>
            <person name="Zheng Y."/>
            <person name="Joung J.G."/>
            <person name="Liu S."/>
            <person name="Zhang Z."/>
            <person name="Crasta O.R."/>
            <person name="Sobral B.W."/>
            <person name="Xu Y."/>
            <person name="Huang S."/>
            <person name="Fei Z."/>
        </authorList>
    </citation>
    <scope>NUCLEOTIDE SEQUENCE [LARGE SCALE GENOMIC DNA]</scope>
    <source>
        <strain evidence="3">cv. 9930</strain>
    </source>
</reference>
<organism evidence="2 3">
    <name type="scientific">Cucumis sativus</name>
    <name type="common">Cucumber</name>
    <dbReference type="NCBI Taxonomy" id="3659"/>
    <lineage>
        <taxon>Eukaryota</taxon>
        <taxon>Viridiplantae</taxon>
        <taxon>Streptophyta</taxon>
        <taxon>Embryophyta</taxon>
        <taxon>Tracheophyta</taxon>
        <taxon>Spermatophyta</taxon>
        <taxon>Magnoliopsida</taxon>
        <taxon>eudicotyledons</taxon>
        <taxon>Gunneridae</taxon>
        <taxon>Pentapetalae</taxon>
        <taxon>rosids</taxon>
        <taxon>fabids</taxon>
        <taxon>Cucurbitales</taxon>
        <taxon>Cucurbitaceae</taxon>
        <taxon>Benincaseae</taxon>
        <taxon>Cucumis</taxon>
    </lineage>
</organism>
<feature type="transmembrane region" description="Helical" evidence="1">
    <location>
        <begin position="12"/>
        <end position="32"/>
    </location>
</feature>
<reference evidence="2 3" key="4">
    <citation type="journal article" date="2011" name="BMC Genomics">
        <title>RNA-Seq improves annotation of protein-coding genes in the cucumber genome.</title>
        <authorList>
            <person name="Li Z."/>
            <person name="Zhang Z."/>
            <person name="Yan P."/>
            <person name="Huang S."/>
            <person name="Fei Z."/>
            <person name="Lin K."/>
        </authorList>
    </citation>
    <scope>NUCLEOTIDE SEQUENCE [LARGE SCALE GENOMIC DNA]</scope>
    <source>
        <strain evidence="3">cv. 9930</strain>
    </source>
</reference>
<keyword evidence="1" id="KW-0472">Membrane</keyword>
<reference evidence="2 3" key="2">
    <citation type="journal article" date="2009" name="PLoS ONE">
        <title>An integrated genetic and cytogenetic map of the cucumber genome.</title>
        <authorList>
            <person name="Ren Y."/>
            <person name="Zhang Z."/>
            <person name="Liu J."/>
            <person name="Staub J.E."/>
            <person name="Han Y."/>
            <person name="Cheng Z."/>
            <person name="Li X."/>
            <person name="Lu J."/>
            <person name="Miao H."/>
            <person name="Kang H."/>
            <person name="Xie B."/>
            <person name="Gu X."/>
            <person name="Wang X."/>
            <person name="Du Y."/>
            <person name="Jin W."/>
            <person name="Huang S."/>
        </authorList>
    </citation>
    <scope>NUCLEOTIDE SEQUENCE [LARGE SCALE GENOMIC DNA]</scope>
    <source>
        <strain evidence="3">cv. 9930</strain>
    </source>
</reference>
<evidence type="ECO:0008006" key="4">
    <source>
        <dbReference type="Google" id="ProtNLM"/>
    </source>
</evidence>
<sequence>MISNHREKRRHYCFGPNYLTLILPSLFLPFLTEISFPLSIAFFSSSPFSLSFPFSAFLSTSLSSSFNPSPLFLLLPDSSPPRLHVFRRFSGVNRQRRS</sequence>
<reference evidence="2 3" key="1">
    <citation type="journal article" date="2009" name="Nat. Genet.">
        <title>The genome of the cucumber, Cucumis sativus L.</title>
        <authorList>
            <person name="Huang S."/>
            <person name="Li R."/>
            <person name="Zhang Z."/>
            <person name="Li L."/>
            <person name="Gu X."/>
            <person name="Fan W."/>
            <person name="Lucas W.J."/>
            <person name="Wang X."/>
            <person name="Xie B."/>
            <person name="Ni P."/>
            <person name="Ren Y."/>
            <person name="Zhu H."/>
            <person name="Li J."/>
            <person name="Lin K."/>
            <person name="Jin W."/>
            <person name="Fei Z."/>
            <person name="Li G."/>
            <person name="Staub J."/>
            <person name="Kilian A."/>
            <person name="van der Vossen E.A."/>
            <person name="Wu Y."/>
            <person name="Guo J."/>
            <person name="He J."/>
            <person name="Jia Z."/>
            <person name="Ren Y."/>
            <person name="Tian G."/>
            <person name="Lu Y."/>
            <person name="Ruan J."/>
            <person name="Qian W."/>
            <person name="Wang M."/>
            <person name="Huang Q."/>
            <person name="Li B."/>
            <person name="Xuan Z."/>
            <person name="Cao J."/>
            <person name="Asan"/>
            <person name="Wu Z."/>
            <person name="Zhang J."/>
            <person name="Cai Q."/>
            <person name="Bai Y."/>
            <person name="Zhao B."/>
            <person name="Han Y."/>
            <person name="Li Y."/>
            <person name="Li X."/>
            <person name="Wang S."/>
            <person name="Shi Q."/>
            <person name="Liu S."/>
            <person name="Cho W.K."/>
            <person name="Kim J.Y."/>
            <person name="Xu Y."/>
            <person name="Heller-Uszynska K."/>
            <person name="Miao H."/>
            <person name="Cheng Z."/>
            <person name="Zhang S."/>
            <person name="Wu J."/>
            <person name="Yang Y."/>
            <person name="Kang H."/>
            <person name="Li M."/>
            <person name="Liang H."/>
            <person name="Ren X."/>
            <person name="Shi Z."/>
            <person name="Wen M."/>
            <person name="Jian M."/>
            <person name="Yang H."/>
            <person name="Zhang G."/>
            <person name="Yang Z."/>
            <person name="Chen R."/>
            <person name="Liu S."/>
            <person name="Li J."/>
            <person name="Ma L."/>
            <person name="Liu H."/>
            <person name="Zhou Y."/>
            <person name="Zhao J."/>
            <person name="Fang X."/>
            <person name="Li G."/>
            <person name="Fang L."/>
            <person name="Li Y."/>
            <person name="Liu D."/>
            <person name="Zheng H."/>
            <person name="Zhang Y."/>
            <person name="Qin N."/>
            <person name="Li Z."/>
            <person name="Yang G."/>
            <person name="Yang S."/>
            <person name="Bolund L."/>
            <person name="Kristiansen K."/>
            <person name="Zheng H."/>
            <person name="Li S."/>
            <person name="Zhang X."/>
            <person name="Yang H."/>
            <person name="Wang J."/>
            <person name="Sun R."/>
            <person name="Zhang B."/>
            <person name="Jiang S."/>
            <person name="Wang J."/>
            <person name="Du Y."/>
            <person name="Li S."/>
        </authorList>
    </citation>
    <scope>NUCLEOTIDE SEQUENCE [LARGE SCALE GENOMIC DNA]</scope>
    <source>
        <strain evidence="3">cv. 9930</strain>
    </source>
</reference>
<evidence type="ECO:0000256" key="1">
    <source>
        <dbReference type="SAM" id="Phobius"/>
    </source>
</evidence>
<keyword evidence="1" id="KW-0812">Transmembrane</keyword>
<evidence type="ECO:0000313" key="3">
    <source>
        <dbReference type="Proteomes" id="UP000029981"/>
    </source>
</evidence>
<accession>A0A0A0KZ46</accession>